<gene>
    <name evidence="1" type="ORF">Cop2CBH44_12130</name>
</gene>
<evidence type="ECO:0000313" key="2">
    <source>
        <dbReference type="Proteomes" id="UP000594042"/>
    </source>
</evidence>
<keyword evidence="2" id="KW-1185">Reference proteome</keyword>
<protein>
    <submittedName>
        <fullName evidence="1">Uncharacterized protein</fullName>
    </submittedName>
</protein>
<organism evidence="1 2">
    <name type="scientific">Coprobacter secundus subsp. similis</name>
    <dbReference type="NCBI Taxonomy" id="2751153"/>
    <lineage>
        <taxon>Bacteria</taxon>
        <taxon>Pseudomonadati</taxon>
        <taxon>Bacteroidota</taxon>
        <taxon>Bacteroidia</taxon>
        <taxon>Bacteroidales</taxon>
        <taxon>Barnesiellaceae</taxon>
        <taxon>Coprobacter</taxon>
    </lineage>
</organism>
<dbReference type="EMBL" id="AP023322">
    <property type="protein sequence ID" value="BCI62860.1"/>
    <property type="molecule type" value="Genomic_DNA"/>
</dbReference>
<name>A0A7G1HTK5_9BACT</name>
<dbReference type="KEGG" id="copr:Cop2CBH44_12130"/>
<dbReference type="Proteomes" id="UP000594042">
    <property type="component" value="Chromosome"/>
</dbReference>
<evidence type="ECO:0000313" key="1">
    <source>
        <dbReference type="EMBL" id="BCI62860.1"/>
    </source>
</evidence>
<reference evidence="2" key="1">
    <citation type="submission" date="2020-07" db="EMBL/GenBank/DDBJ databases">
        <title>Complete genome sequencing of Coprobacter sp. strain 2CBH44.</title>
        <authorList>
            <person name="Sakamoto M."/>
            <person name="Murakami T."/>
            <person name="Mori H."/>
        </authorList>
    </citation>
    <scope>NUCLEOTIDE SEQUENCE [LARGE SCALE GENOMIC DNA]</scope>
    <source>
        <strain evidence="2">2CBH44</strain>
    </source>
</reference>
<proteinExistence type="predicted"/>
<sequence length="40" mass="4757">MYNEIFTIKITANYNQQVILLKNILYFCSRFPNNPNTKTS</sequence>
<accession>A0A7G1HTK5</accession>
<dbReference type="AlphaFoldDB" id="A0A7G1HTK5"/>